<dbReference type="GO" id="GO:0008610">
    <property type="term" value="P:lipid biosynthetic process"/>
    <property type="evidence" value="ECO:0007669"/>
    <property type="project" value="InterPro"/>
</dbReference>
<comment type="caution">
    <text evidence="3">The sequence shown here is derived from an EMBL/GenBank/DDBJ whole genome shotgun (WGS) entry which is preliminary data.</text>
</comment>
<proteinExistence type="predicted"/>
<dbReference type="SUPFAM" id="SSF53335">
    <property type="entry name" value="S-adenosyl-L-methionine-dependent methyltransferases"/>
    <property type="match status" value="1"/>
</dbReference>
<dbReference type="InterPro" id="IPR029063">
    <property type="entry name" value="SAM-dependent_MTases_sf"/>
</dbReference>
<dbReference type="GO" id="GO:0071770">
    <property type="term" value="P:DIM/DIP cell wall layer assembly"/>
    <property type="evidence" value="ECO:0007669"/>
    <property type="project" value="TreeGrafter"/>
</dbReference>
<dbReference type="GO" id="GO:0008168">
    <property type="term" value="F:methyltransferase activity"/>
    <property type="evidence" value="ECO:0007669"/>
    <property type="project" value="UniProtKB-KW"/>
</dbReference>
<dbReference type="KEGG" id="rdi:CMV14_06205"/>
<dbReference type="EMBL" id="NWUF01000032">
    <property type="protein sequence ID" value="PCE40246.1"/>
    <property type="molecule type" value="Genomic_DNA"/>
</dbReference>
<evidence type="ECO:0000313" key="4">
    <source>
        <dbReference type="Proteomes" id="UP000218934"/>
    </source>
</evidence>
<dbReference type="OrthoDB" id="189417at2"/>
<keyword evidence="2" id="KW-0808">Transferase</keyword>
<dbReference type="Proteomes" id="UP000218934">
    <property type="component" value="Unassembled WGS sequence"/>
</dbReference>
<dbReference type="PANTHER" id="PTHR40048">
    <property type="entry name" value="RHAMNOSYL O-METHYLTRANSFERASE"/>
    <property type="match status" value="1"/>
</dbReference>
<dbReference type="Gene3D" id="3.40.50.150">
    <property type="entry name" value="Vaccinia Virus protein VP39"/>
    <property type="match status" value="1"/>
</dbReference>
<evidence type="ECO:0000313" key="3">
    <source>
        <dbReference type="EMBL" id="PCE40246.1"/>
    </source>
</evidence>
<dbReference type="GO" id="GO:0032259">
    <property type="term" value="P:methylation"/>
    <property type="evidence" value="ECO:0007669"/>
    <property type="project" value="UniProtKB-KW"/>
</dbReference>
<protein>
    <submittedName>
        <fullName evidence="3">Hydroxylase</fullName>
    </submittedName>
</protein>
<keyword evidence="1" id="KW-0489">Methyltransferase</keyword>
<gene>
    <name evidence="3" type="ORF">COO09_21375</name>
</gene>
<dbReference type="Pfam" id="PF04989">
    <property type="entry name" value="RMNT_CmcI"/>
    <property type="match status" value="1"/>
</dbReference>
<accession>A0A2A4FRC6</accession>
<evidence type="ECO:0000256" key="1">
    <source>
        <dbReference type="ARBA" id="ARBA00022603"/>
    </source>
</evidence>
<dbReference type="PANTHER" id="PTHR40048:SF1">
    <property type="entry name" value="RHAMNOSYL O-METHYLTRANSFERASE"/>
    <property type="match status" value="1"/>
</dbReference>
<dbReference type="GO" id="GO:0005886">
    <property type="term" value="C:plasma membrane"/>
    <property type="evidence" value="ECO:0007669"/>
    <property type="project" value="TreeGrafter"/>
</dbReference>
<sequence length="254" mass="28172">MTTIDEEQGIVIVRDGDREERHSLATAEGFDAASRAWLRATWDSKYVYSFAWMGRPVIQPPEDMIRLQEVIWTLKPDVLIETGVAHGGSLIFYASLFEAMGKGRVVGIDIEIRPHNREAIEAHPMSKRIELLEGSSTAPEIVAAAAALVKPGETVLVVLDSNHSKGHVLDECRAYGPLVSIGSYIVATDGIMEQVKGGPRTGDDWDWNNPKAAAHAFVEEDERFVLEEPAFPFNEGTVARRVTYWPDAFIKRIA</sequence>
<dbReference type="AlphaFoldDB" id="A0A2A4FRC6"/>
<dbReference type="InterPro" id="IPR007072">
    <property type="entry name" value="RNMT_CmcI"/>
</dbReference>
<evidence type="ECO:0000256" key="2">
    <source>
        <dbReference type="ARBA" id="ARBA00022679"/>
    </source>
</evidence>
<keyword evidence="4" id="KW-1185">Reference proteome</keyword>
<reference evidence="3 4" key="1">
    <citation type="submission" date="2017-09" db="EMBL/GenBank/DDBJ databases">
        <title>The Catabolism of 3,6-Dichlorosalicylic acid is Initiated by the Cytochrome P450 Monooxygenase DsmABC in Rhizorhabdus dicambivorans Ndbn-20.</title>
        <authorList>
            <person name="Na L."/>
        </authorList>
    </citation>
    <scope>NUCLEOTIDE SEQUENCE [LARGE SCALE GENOMIC DNA]</scope>
    <source>
        <strain evidence="3 4">Ndbn-20m</strain>
    </source>
</reference>
<organism evidence="3 4">
    <name type="scientific">Rhizorhabdus dicambivorans</name>
    <dbReference type="NCBI Taxonomy" id="1850238"/>
    <lineage>
        <taxon>Bacteria</taxon>
        <taxon>Pseudomonadati</taxon>
        <taxon>Pseudomonadota</taxon>
        <taxon>Alphaproteobacteria</taxon>
        <taxon>Sphingomonadales</taxon>
        <taxon>Sphingomonadaceae</taxon>
        <taxon>Rhizorhabdus</taxon>
    </lineage>
</organism>
<name>A0A2A4FRC6_9SPHN</name>